<protein>
    <recommendedName>
        <fullName evidence="2">MobA-like NTP transferase domain-containing protein</fullName>
    </recommendedName>
</protein>
<name>A0ABM6QGF0_9PROT</name>
<accession>A0ABM6QGF0</accession>
<dbReference type="PANTHER" id="PTHR43777:SF1">
    <property type="entry name" value="MOLYBDENUM COFACTOR CYTIDYLYLTRANSFERASE"/>
    <property type="match status" value="1"/>
</dbReference>
<gene>
    <name evidence="3" type="ORF">CSC3H3_22655</name>
</gene>
<dbReference type="PANTHER" id="PTHR43777">
    <property type="entry name" value="MOLYBDENUM COFACTOR CYTIDYLYLTRANSFERASE"/>
    <property type="match status" value="1"/>
</dbReference>
<sequence length="195" mass="20736">MMKLAGIILAAGESARFGGRKQLALIDGKPMICHAIDQLLPVLGDNHLHVVLGAFAGEIAPHLPVAQPYVVNEDWQTGMGSSIAAGIHAICRSGDYDGVLIALADQAKLQTLHYQKLCAAFDGQHIIASHYGNKNGVPAIFPKSLFNDLAALAGQEGAKSILQKHAASLLSVPMDDASFDIDYRSDLDRLDQPST</sequence>
<dbReference type="Pfam" id="PF12804">
    <property type="entry name" value="NTP_transf_3"/>
    <property type="match status" value="1"/>
</dbReference>
<dbReference type="InterPro" id="IPR025877">
    <property type="entry name" value="MobA-like_NTP_Trfase"/>
</dbReference>
<keyword evidence="4" id="KW-1185">Reference proteome</keyword>
<evidence type="ECO:0000313" key="4">
    <source>
        <dbReference type="Proteomes" id="UP000233458"/>
    </source>
</evidence>
<dbReference type="Gene3D" id="3.90.550.10">
    <property type="entry name" value="Spore Coat Polysaccharide Biosynthesis Protein SpsA, Chain A"/>
    <property type="match status" value="1"/>
</dbReference>
<geneLocation type="plasmid" evidence="4">
    <name>pcsc3h3</name>
</geneLocation>
<evidence type="ECO:0000256" key="1">
    <source>
        <dbReference type="ARBA" id="ARBA00022842"/>
    </source>
</evidence>
<evidence type="ECO:0000259" key="2">
    <source>
        <dbReference type="Pfam" id="PF12804"/>
    </source>
</evidence>
<keyword evidence="3" id="KW-0614">Plasmid</keyword>
<dbReference type="Proteomes" id="UP000233458">
    <property type="component" value="Plasmid pCSC3H3"/>
</dbReference>
<reference evidence="3 4" key="1">
    <citation type="submission" date="2017-10" db="EMBL/GenBank/DDBJ databases">
        <title>Biodiversity and function of Thalassospira species in the particle-attached aromatic-hydrocarbon-degrading consortia from the surface seawater of the China South Sea.</title>
        <authorList>
            <person name="Dong C."/>
            <person name="Liu R."/>
            <person name="Shao Z."/>
        </authorList>
    </citation>
    <scope>NUCLEOTIDE SEQUENCE [LARGE SCALE GENOMIC DNA]</scope>
    <source>
        <strain evidence="3 4">CSC3H3</strain>
        <plasmid evidence="4">pcsc3h3</plasmid>
    </source>
</reference>
<feature type="domain" description="MobA-like NTP transferase" evidence="2">
    <location>
        <begin position="6"/>
        <end position="166"/>
    </location>
</feature>
<proteinExistence type="predicted"/>
<evidence type="ECO:0000313" key="3">
    <source>
        <dbReference type="EMBL" id="AUG55654.1"/>
    </source>
</evidence>
<dbReference type="CDD" id="cd04182">
    <property type="entry name" value="GT_2_like_f"/>
    <property type="match status" value="1"/>
</dbReference>
<organism evidence="3 4">
    <name type="scientific">Thalassospira marina</name>
    <dbReference type="NCBI Taxonomy" id="2048283"/>
    <lineage>
        <taxon>Bacteria</taxon>
        <taxon>Pseudomonadati</taxon>
        <taxon>Pseudomonadota</taxon>
        <taxon>Alphaproteobacteria</taxon>
        <taxon>Rhodospirillales</taxon>
        <taxon>Thalassospiraceae</taxon>
        <taxon>Thalassospira</taxon>
    </lineage>
</organism>
<dbReference type="SUPFAM" id="SSF53448">
    <property type="entry name" value="Nucleotide-diphospho-sugar transferases"/>
    <property type="match status" value="1"/>
</dbReference>
<dbReference type="EMBL" id="CP024200">
    <property type="protein sequence ID" value="AUG55654.1"/>
    <property type="molecule type" value="Genomic_DNA"/>
</dbReference>
<keyword evidence="1" id="KW-0460">Magnesium</keyword>
<dbReference type="InterPro" id="IPR029044">
    <property type="entry name" value="Nucleotide-diphossugar_trans"/>
</dbReference>